<comment type="caution">
    <text evidence="3">The sequence shown here is derived from an EMBL/GenBank/DDBJ whole genome shotgun (WGS) entry which is preliminary data.</text>
</comment>
<dbReference type="SUPFAM" id="SSF48230">
    <property type="entry name" value="Chondroitin AC/alginate lyase"/>
    <property type="match status" value="1"/>
</dbReference>
<sequence length="955" mass="107721">MTHHTILLKKGTAASWSNSAMVLILLFFISAKANAQIVLPEKIDRAHPRTLAIDVDKADLLSKVKTDPEVAEAFIRLKKNVDEYVDRHVTDPEWIVSRLQMYWKTHSTDVYINAGVYSHAEGHAPVPTVRFTGARDYVIDHLTPSIEDIKPYMDDERGIWAQHKTTQEWEWVPQAKTGRIIENINAKIMSLANDAALIYWLEGDEKYAKFAADIFDTYMVGMSYRSEPIDITKGHHQDIVGLTSFQVIKEGVLEELVGCYDYLYDYLLATAPEQMPVYTVSLRKFAEIIIKNGVPFNNWNLFEAQFVAEIALVLEDDSFYADGKGSQYYLDRVLNKTEARQWSLDKLLGYGYDANTGIWNESPGYSMNMVRDFMKLALRLQNTMNLDIVPYMPVLPKAVKVLPQYMFPNHYIVGFGDTHYTYLNTGAMRDMVVNARKFNKPEQEREFTALANMISSLGEEVNNSGRGRLDFRSLLDGEGEFEFDKSIPAASLKDYVTQTFYAPNVSWLVQRNGLDPKHGLMISQAGSLGNHMHSNGIAMELYGKGYVLAPEGGVGRSYFQSDYLEYYSQFPAHNTVAVDGISKYPEMLSTHAFSVDAMYPEAERDGFYPEISFSDLYFLEPATDADQNRVMSIVRTGGSTGYYVDIFRSRRRNEADKYHDYFYHNLGQELVLADRSGQPLQLSPSERLSSAEGDLTAYDYLTDKQSVQSAEAFTASYTMTMEGEESVRMDMWMQGDESREMFKVLAPPSEAFRSKMVPQEISEAPLQTMVVRQTGEAWTRPFVAVYEPSTESEPATIRSVEVVEQEDFADGFVALKIESLTDRTDLVLSSDTARSTVVQDISFLGTYGVVSTEGENLALFLGAGTKLEKAGYGIQIVGQDPSAATLVIAGDSLQLTTDAPALISIPDTFKKGEVYMMFDSQKIRGIRLREKGKKTVDFEVPVISFQTFQVQHQKK</sequence>
<dbReference type="Proteomes" id="UP001500469">
    <property type="component" value="Unassembled WGS sequence"/>
</dbReference>
<feature type="domain" description="Endo-acting ulvan lyase 2nd" evidence="2">
    <location>
        <begin position="356"/>
        <end position="465"/>
    </location>
</feature>
<dbReference type="InterPro" id="IPR008929">
    <property type="entry name" value="Chondroitin_lyas"/>
</dbReference>
<proteinExistence type="predicted"/>
<dbReference type="RefSeq" id="WP_343848047.1">
    <property type="nucleotide sequence ID" value="NZ_BAAAFI010000002.1"/>
</dbReference>
<dbReference type="InterPro" id="IPR058849">
    <property type="entry name" value="Ulvan_lyase_2nd"/>
</dbReference>
<gene>
    <name evidence="3" type="ORF">GCM10009119_03160</name>
</gene>
<dbReference type="Pfam" id="PF26374">
    <property type="entry name" value="Ulvan_lyaseC"/>
    <property type="match status" value="1"/>
</dbReference>
<dbReference type="Gene3D" id="2.70.98.70">
    <property type="match status" value="1"/>
</dbReference>
<evidence type="ECO:0000259" key="2">
    <source>
        <dbReference type="Pfam" id="PF26377"/>
    </source>
</evidence>
<dbReference type="Pfam" id="PF26377">
    <property type="entry name" value="Ulvan_lyase_2nd"/>
    <property type="match status" value="1"/>
</dbReference>
<keyword evidence="4" id="KW-1185">Reference proteome</keyword>
<evidence type="ECO:0000313" key="3">
    <source>
        <dbReference type="EMBL" id="GAA0877348.1"/>
    </source>
</evidence>
<dbReference type="Gene3D" id="1.50.10.100">
    <property type="entry name" value="Chondroitin AC/alginate lyase"/>
    <property type="match status" value="1"/>
</dbReference>
<evidence type="ECO:0000259" key="1">
    <source>
        <dbReference type="Pfam" id="PF26374"/>
    </source>
</evidence>
<evidence type="ECO:0000313" key="4">
    <source>
        <dbReference type="Proteomes" id="UP001500469"/>
    </source>
</evidence>
<name>A0ABP3Y748_9BACT</name>
<accession>A0ABP3Y748</accession>
<dbReference type="EMBL" id="BAAAFI010000002">
    <property type="protein sequence ID" value="GAA0877348.1"/>
    <property type="molecule type" value="Genomic_DNA"/>
</dbReference>
<reference evidence="4" key="1">
    <citation type="journal article" date="2019" name="Int. J. Syst. Evol. Microbiol.">
        <title>The Global Catalogue of Microorganisms (GCM) 10K type strain sequencing project: providing services to taxonomists for standard genome sequencing and annotation.</title>
        <authorList>
            <consortium name="The Broad Institute Genomics Platform"/>
            <consortium name="The Broad Institute Genome Sequencing Center for Infectious Disease"/>
            <person name="Wu L."/>
            <person name="Ma J."/>
        </authorList>
    </citation>
    <scope>NUCLEOTIDE SEQUENCE [LARGE SCALE GENOMIC DNA]</scope>
    <source>
        <strain evidence="4">JCM 16112</strain>
    </source>
</reference>
<feature type="domain" description="Endo-acting ulvan lyase C-terminal" evidence="1">
    <location>
        <begin position="799"/>
        <end position="883"/>
    </location>
</feature>
<protein>
    <submittedName>
        <fullName evidence="3">Heparinase II/III family protein</fullName>
    </submittedName>
</protein>
<dbReference type="InterPro" id="IPR058848">
    <property type="entry name" value="Ulvan_lyase_C"/>
</dbReference>
<organism evidence="3 4">
    <name type="scientific">Algoriphagus jejuensis</name>
    <dbReference type="NCBI Taxonomy" id="419934"/>
    <lineage>
        <taxon>Bacteria</taxon>
        <taxon>Pseudomonadati</taxon>
        <taxon>Bacteroidota</taxon>
        <taxon>Cytophagia</taxon>
        <taxon>Cytophagales</taxon>
        <taxon>Cyclobacteriaceae</taxon>
        <taxon>Algoriphagus</taxon>
    </lineage>
</organism>